<name>A0A5C7FE90_9BACI</name>
<dbReference type="InterPro" id="IPR013785">
    <property type="entry name" value="Aldolase_TIM"/>
</dbReference>
<evidence type="ECO:0000313" key="2">
    <source>
        <dbReference type="EMBL" id="WWD80177.1"/>
    </source>
</evidence>
<dbReference type="GO" id="GO:0006355">
    <property type="term" value="P:regulation of DNA-templated transcription"/>
    <property type="evidence" value="ECO:0007669"/>
    <property type="project" value="InterPro"/>
</dbReference>
<dbReference type="Gene3D" id="3.20.20.70">
    <property type="entry name" value="Aldolase class I"/>
    <property type="match status" value="1"/>
</dbReference>
<dbReference type="AlphaFoldDB" id="A0A5C7FE90"/>
<keyword evidence="1" id="KW-0804">Transcription</keyword>
<protein>
    <recommendedName>
        <fullName evidence="1">Glycerol uptake operon antiterminator regulatory protein</fullName>
    </recommendedName>
</protein>
<dbReference type="OrthoDB" id="9799580at2"/>
<dbReference type="SUPFAM" id="SSF110391">
    <property type="entry name" value="GlpP-like"/>
    <property type="match status" value="1"/>
</dbReference>
<dbReference type="EMBL" id="CP144914">
    <property type="protein sequence ID" value="WWD80177.1"/>
    <property type="molecule type" value="Genomic_DNA"/>
</dbReference>
<keyword evidence="1" id="KW-0319">Glycerol metabolism</keyword>
<evidence type="ECO:0000313" key="3">
    <source>
        <dbReference type="Proteomes" id="UP000321816"/>
    </source>
</evidence>
<dbReference type="PANTHER" id="PTHR35787:SF1">
    <property type="entry name" value="GLYCEROL UPTAKE OPERON ANTITERMINATOR REGULATORY PROTEIN"/>
    <property type="match status" value="1"/>
</dbReference>
<dbReference type="PIRSF" id="PIRSF016897">
    <property type="entry name" value="GlpP"/>
    <property type="match status" value="1"/>
</dbReference>
<proteinExistence type="predicted"/>
<accession>A0A5C7FE90</accession>
<dbReference type="InterPro" id="IPR006699">
    <property type="entry name" value="GlpP"/>
</dbReference>
<dbReference type="Proteomes" id="UP000321816">
    <property type="component" value="Chromosome"/>
</dbReference>
<dbReference type="PANTHER" id="PTHR35787">
    <property type="entry name" value="GLYCEROL UPTAKE OPERON ANTITERMINATOR REGULATORY PROTEIN"/>
    <property type="match status" value="1"/>
</dbReference>
<keyword evidence="1" id="KW-0805">Transcription regulation</keyword>
<sequence>MSLADFSSRIESNPVIAGIKGEEALEKALSSECEAVFILKSTIMNVGELVKKIKAEGKMAFVHVDLLEGVSSKEIILHYLQETTEADGIISSKAPMVKQAKNYGFITIHRFFLMDSMSYHSIDKQILNSNPDFIEICPGGMTKTIGWVKEKIDIPIIASGLVCDKEDVVAALGKGAIGVSSTNTDVWQL</sequence>
<dbReference type="Pfam" id="PF04309">
    <property type="entry name" value="G3P_antiterm"/>
    <property type="match status" value="1"/>
</dbReference>
<dbReference type="RefSeq" id="WP_147804538.1">
    <property type="nucleotide sequence ID" value="NZ_CP144914.1"/>
</dbReference>
<gene>
    <name evidence="2" type="ORF">FTX54_000995</name>
</gene>
<evidence type="ECO:0000256" key="1">
    <source>
        <dbReference type="PIRNR" id="PIRNR016897"/>
    </source>
</evidence>
<keyword evidence="3" id="KW-1185">Reference proteome</keyword>
<comment type="function">
    <text evidence="1">Regulates expression of the glpD operon. In the presence of glycerol 3-phosphate (G3P) causes antitermination of transcription of glpD at the inverted repeat of the leader region to enhance its transcription. Binds and stabilizes glpD leader mRNA.</text>
</comment>
<reference evidence="2 3" key="1">
    <citation type="submission" date="2024-01" db="EMBL/GenBank/DDBJ databases">
        <title>Complete Genome Sequence of Alkalicoccus halolimnae BZ-SZ-XJ29T, a Moderately Halophilic Bacterium Isolated from a Salt Lake.</title>
        <authorList>
            <person name="Zhao B."/>
        </authorList>
    </citation>
    <scope>NUCLEOTIDE SEQUENCE [LARGE SCALE GENOMIC DNA]</scope>
    <source>
        <strain evidence="2 3">BZ-SZ-XJ29</strain>
    </source>
</reference>
<organism evidence="2 3">
    <name type="scientific">Alkalicoccus halolimnae</name>
    <dbReference type="NCBI Taxonomy" id="1667239"/>
    <lineage>
        <taxon>Bacteria</taxon>
        <taxon>Bacillati</taxon>
        <taxon>Bacillota</taxon>
        <taxon>Bacilli</taxon>
        <taxon>Bacillales</taxon>
        <taxon>Bacillaceae</taxon>
        <taxon>Alkalicoccus</taxon>
    </lineage>
</organism>
<keyword evidence="1" id="KW-0694">RNA-binding</keyword>
<dbReference type="KEGG" id="ahal:FTX54_000995"/>
<dbReference type="GO" id="GO:0003723">
    <property type="term" value="F:RNA binding"/>
    <property type="evidence" value="ECO:0007669"/>
    <property type="project" value="UniProtKB-KW"/>
</dbReference>
<dbReference type="GO" id="GO:0006071">
    <property type="term" value="P:glycerol metabolic process"/>
    <property type="evidence" value="ECO:0007669"/>
    <property type="project" value="UniProtKB-UniRule"/>
</dbReference>